<dbReference type="Proteomes" id="UP000631034">
    <property type="component" value="Unassembled WGS sequence"/>
</dbReference>
<comment type="caution">
    <text evidence="1">The sequence shown here is derived from an EMBL/GenBank/DDBJ whole genome shotgun (WGS) entry which is preliminary data.</text>
</comment>
<organism evidence="1 2">
    <name type="scientific">Phaeovibrio sulfidiphilus</name>
    <dbReference type="NCBI Taxonomy" id="1220600"/>
    <lineage>
        <taxon>Bacteria</taxon>
        <taxon>Pseudomonadati</taxon>
        <taxon>Pseudomonadota</taxon>
        <taxon>Alphaproteobacteria</taxon>
        <taxon>Rhodospirillales</taxon>
        <taxon>Rhodospirillaceae</taxon>
        <taxon>Phaeovibrio</taxon>
    </lineage>
</organism>
<dbReference type="EMBL" id="JACZHT010000002">
    <property type="protein sequence ID" value="MBE1236967.1"/>
    <property type="molecule type" value="Genomic_DNA"/>
</dbReference>
<reference evidence="1" key="1">
    <citation type="submission" date="2020-10" db="EMBL/GenBank/DDBJ databases">
        <title>Genome sequence of the unusual species of purple photosynthetic bacteria, Phaeovibrio sulfidiphilus DSM 23193, type strain.</title>
        <authorList>
            <person name="Kyndt J.A."/>
            <person name="Meyer T.E."/>
        </authorList>
    </citation>
    <scope>NUCLEOTIDE SEQUENCE</scope>
    <source>
        <strain evidence="1">DSM 23193</strain>
    </source>
</reference>
<evidence type="ECO:0000313" key="1">
    <source>
        <dbReference type="EMBL" id="MBE1236967.1"/>
    </source>
</evidence>
<dbReference type="AlphaFoldDB" id="A0A8J6YPP2"/>
<name>A0A8J6YPP2_9PROT</name>
<keyword evidence="2" id="KW-1185">Reference proteome</keyword>
<proteinExistence type="predicted"/>
<evidence type="ECO:0000313" key="2">
    <source>
        <dbReference type="Proteomes" id="UP000631034"/>
    </source>
</evidence>
<gene>
    <name evidence="1" type="ORF">IHV25_04815</name>
</gene>
<dbReference type="RefSeq" id="WP_192533963.1">
    <property type="nucleotide sequence ID" value="NZ_JACZHT010000002.1"/>
</dbReference>
<sequence length="117" mass="13005">MSRSDCLQLLTRHVPRADVNASGGRDVRGKPVKGADLEDWSRWSGGVENGFTFLLYVDPFLYRKGQFPRGVTSTDIPIGVIHYDARTGDLSLDGEVVNDGDRAQLVRQCTEALDRPR</sequence>
<protein>
    <submittedName>
        <fullName evidence="1">Uncharacterized protein</fullName>
    </submittedName>
</protein>
<accession>A0A8J6YPP2</accession>